<evidence type="ECO:0000256" key="11">
    <source>
        <dbReference type="SAM" id="Phobius"/>
    </source>
</evidence>
<dbReference type="SUPFAM" id="SSF55486">
    <property type="entry name" value="Metalloproteases ('zincins'), catalytic domain"/>
    <property type="match status" value="1"/>
</dbReference>
<evidence type="ECO:0000256" key="10">
    <source>
        <dbReference type="SAM" id="MobiDB-lite"/>
    </source>
</evidence>
<evidence type="ECO:0000259" key="14">
    <source>
        <dbReference type="PROSITE" id="PS50215"/>
    </source>
</evidence>
<reference evidence="16" key="4">
    <citation type="submission" date="2015-06" db="UniProtKB">
        <authorList>
            <consortium name="EnsemblMetazoa"/>
        </authorList>
    </citation>
    <scope>IDENTIFICATION</scope>
</reference>
<keyword evidence="4" id="KW-0378">Hydrolase</keyword>
<dbReference type="eggNOG" id="KOG3607">
    <property type="taxonomic scope" value="Eukaryota"/>
</dbReference>
<reference evidence="15" key="2">
    <citation type="submission" date="2010-05" db="EMBL/GenBank/DDBJ databases">
        <authorList>
            <person name="Almeida L.G."/>
            <person name="Nicolas M.F."/>
            <person name="Souza R.C."/>
            <person name="Vasconcelos A.T.R."/>
        </authorList>
    </citation>
    <scope>NUCLEOTIDE SEQUENCE</scope>
</reference>
<dbReference type="PROSITE" id="PS50214">
    <property type="entry name" value="DISINTEGRIN_2"/>
    <property type="match status" value="1"/>
</dbReference>
<feature type="region of interest" description="Disordered" evidence="10">
    <location>
        <begin position="102"/>
        <end position="123"/>
    </location>
</feature>
<dbReference type="HOGENOM" id="CLU_284730_0_0_1"/>
<feature type="binding site" evidence="9">
    <location>
        <position position="430"/>
    </location>
    <ligand>
        <name>Zn(2+)</name>
        <dbReference type="ChEBI" id="CHEBI:29105"/>
        <note>catalytic</note>
    </ligand>
</feature>
<keyword evidence="2 11" id="KW-0812">Transmembrane</keyword>
<dbReference type="PROSITE" id="PS50215">
    <property type="entry name" value="ADAM_MEPRO"/>
    <property type="match status" value="1"/>
</dbReference>
<proteinExistence type="predicted"/>
<keyword evidence="4" id="KW-0482">Metalloprotease</keyword>
<dbReference type="SMART" id="SM00050">
    <property type="entry name" value="DISIN"/>
    <property type="match status" value="1"/>
</dbReference>
<dbReference type="Gene3D" id="4.10.70.10">
    <property type="entry name" value="Disintegrin domain"/>
    <property type="match status" value="1"/>
</dbReference>
<dbReference type="Pfam" id="PF01421">
    <property type="entry name" value="Reprolysin"/>
    <property type="match status" value="1"/>
</dbReference>
<feature type="domain" description="Disintegrin" evidence="13">
    <location>
        <begin position="494"/>
        <end position="582"/>
    </location>
</feature>
<dbReference type="PROSITE" id="PS01186">
    <property type="entry name" value="EGF_2"/>
    <property type="match status" value="1"/>
</dbReference>
<evidence type="ECO:0000256" key="7">
    <source>
        <dbReference type="PROSITE-ProRule" id="PRU00068"/>
    </source>
</evidence>
<comment type="subcellular location">
    <subcellularLocation>
        <location evidence="1">Membrane</location>
        <topology evidence="1">Single-pass membrane protein</topology>
    </subcellularLocation>
</comment>
<dbReference type="Pfam" id="PF08516">
    <property type="entry name" value="ADAM_CR"/>
    <property type="match status" value="1"/>
</dbReference>
<dbReference type="EMBL" id="ADMH02002130">
    <property type="protein sequence ID" value="ETN58530.1"/>
    <property type="molecule type" value="Genomic_DNA"/>
</dbReference>
<dbReference type="PROSITE" id="PS50026">
    <property type="entry name" value="EGF_3"/>
    <property type="match status" value="1"/>
</dbReference>
<evidence type="ECO:0000313" key="17">
    <source>
        <dbReference type="Proteomes" id="UP000000673"/>
    </source>
</evidence>
<dbReference type="Gene3D" id="2.60.120.260">
    <property type="entry name" value="Galactose-binding domain-like"/>
    <property type="match status" value="1"/>
</dbReference>
<dbReference type="FunFam" id="4.10.70.10:FF:000001">
    <property type="entry name" value="Disintegrin and metalloproteinase domain-containing protein 22"/>
    <property type="match status" value="1"/>
</dbReference>
<evidence type="ECO:0000313" key="15">
    <source>
        <dbReference type="EMBL" id="ETN58530.1"/>
    </source>
</evidence>
<dbReference type="InterPro" id="IPR001762">
    <property type="entry name" value="Disintegrin_dom"/>
</dbReference>
<evidence type="ECO:0000256" key="8">
    <source>
        <dbReference type="PROSITE-ProRule" id="PRU00076"/>
    </source>
</evidence>
<dbReference type="SMART" id="SM00608">
    <property type="entry name" value="ACR"/>
    <property type="match status" value="1"/>
</dbReference>
<dbReference type="VEuPathDB" id="VectorBase:ADAR2_006511"/>
<dbReference type="PANTHER" id="PTHR11905:SF159">
    <property type="entry name" value="ADAM METALLOPROTEASE"/>
    <property type="match status" value="1"/>
</dbReference>
<keyword evidence="9" id="KW-0479">Metal-binding</keyword>
<evidence type="ECO:0000256" key="6">
    <source>
        <dbReference type="ARBA" id="ARBA00023157"/>
    </source>
</evidence>
<accession>W5J6P7</accession>
<reference evidence="15 17" key="1">
    <citation type="journal article" date="2010" name="BMC Genomics">
        <title>Combination of measures distinguishes pre-miRNAs from other stem-loops in the genome of the newly sequenced Anopheles darlingi.</title>
        <authorList>
            <person name="Mendes N.D."/>
            <person name="Freitas A.T."/>
            <person name="Vasconcelos A.T."/>
            <person name="Sagot M.F."/>
        </authorList>
    </citation>
    <scope>NUCLEOTIDE SEQUENCE</scope>
</reference>
<evidence type="ECO:0000256" key="3">
    <source>
        <dbReference type="ARBA" id="ARBA00022989"/>
    </source>
</evidence>
<name>W5J6P7_ANODA</name>
<feature type="region of interest" description="Disordered" evidence="10">
    <location>
        <begin position="1000"/>
        <end position="1089"/>
    </location>
</feature>
<dbReference type="EnsemblMetazoa" id="ADAC009838-RA">
    <property type="protein sequence ID" value="ADAC009838-PA"/>
    <property type="gene ID" value="ADAC009838"/>
</dbReference>
<organism evidence="15">
    <name type="scientific">Anopheles darlingi</name>
    <name type="common">Mosquito</name>
    <dbReference type="NCBI Taxonomy" id="43151"/>
    <lineage>
        <taxon>Eukaryota</taxon>
        <taxon>Metazoa</taxon>
        <taxon>Ecdysozoa</taxon>
        <taxon>Arthropoda</taxon>
        <taxon>Hexapoda</taxon>
        <taxon>Insecta</taxon>
        <taxon>Pterygota</taxon>
        <taxon>Neoptera</taxon>
        <taxon>Endopterygota</taxon>
        <taxon>Diptera</taxon>
        <taxon>Nematocera</taxon>
        <taxon>Culicoidea</taxon>
        <taxon>Culicidae</taxon>
        <taxon>Anophelinae</taxon>
        <taxon>Anopheles</taxon>
    </lineage>
</organism>
<feature type="compositionally biased region" description="Pro residues" evidence="10">
    <location>
        <begin position="1052"/>
        <end position="1067"/>
    </location>
</feature>
<reference evidence="15" key="3">
    <citation type="journal article" date="2013" name="Nucleic Acids Res.">
        <title>The genome of Anopheles darlingi, the main neotropical malaria vector.</title>
        <authorList>
            <person name="Marinotti O."/>
            <person name="Cerqueira G.C."/>
            <person name="de Almeida L.G."/>
            <person name="Ferro M.I."/>
            <person name="Loreto E.L."/>
            <person name="Zaha A."/>
            <person name="Teixeira S.M."/>
            <person name="Wespiser A.R."/>
            <person name="Almeida E Silva A."/>
            <person name="Schlindwein A.D."/>
            <person name="Pacheco A.C."/>
            <person name="Silva A.L."/>
            <person name="Graveley B.R."/>
            <person name="Walenz B.P."/>
            <person name="Lima Bde A."/>
            <person name="Ribeiro C.A."/>
            <person name="Nunes-Silva C.G."/>
            <person name="de Carvalho C.R."/>
            <person name="Soares C.M."/>
            <person name="de Menezes C.B."/>
            <person name="Matiolli C."/>
            <person name="Caffrey D."/>
            <person name="Araujo D.A."/>
            <person name="de Oliveira D.M."/>
            <person name="Golenbock D."/>
            <person name="Grisard E.C."/>
            <person name="Fantinatti-Garboggini F."/>
            <person name="de Carvalho F.M."/>
            <person name="Barcellos F.G."/>
            <person name="Prosdocimi F."/>
            <person name="May G."/>
            <person name="Azevedo Junior G.M."/>
            <person name="Guimaraes G.M."/>
            <person name="Goldman G.H."/>
            <person name="Padilha I.Q."/>
            <person name="Batista Jda S."/>
            <person name="Ferro J.A."/>
            <person name="Ribeiro J.M."/>
            <person name="Fietto J.L."/>
            <person name="Dabbas K.M."/>
            <person name="Cerdeira L."/>
            <person name="Agnez-Lima L.F."/>
            <person name="Brocchi M."/>
            <person name="de Carvalho M.O."/>
            <person name="Teixeira Mde M."/>
            <person name="Diniz Maia Mde M."/>
            <person name="Goldman M.H."/>
            <person name="Cruz Schneider M.P."/>
            <person name="Felipe M.S."/>
            <person name="Hungria M."/>
            <person name="Nicolas M.F."/>
            <person name="Pereira M."/>
            <person name="Montes M.A."/>
            <person name="Cantao M.E."/>
            <person name="Vincentz M."/>
            <person name="Rafael M.S."/>
            <person name="Silverman N."/>
            <person name="Stoco P.H."/>
            <person name="Souza R.C."/>
            <person name="Vicentini R."/>
            <person name="Gazzinelli R.T."/>
            <person name="Neves Rde O."/>
            <person name="Silva R."/>
            <person name="Astolfi-Filho S."/>
            <person name="Maciel T.E."/>
            <person name="Urmenyi T.P."/>
            <person name="Tadei W.P."/>
            <person name="Camargo E.P."/>
            <person name="de Vasconcelos A.T."/>
        </authorList>
    </citation>
    <scope>NUCLEOTIDE SEQUENCE</scope>
</reference>
<evidence type="ECO:0000256" key="9">
    <source>
        <dbReference type="PROSITE-ProRule" id="PRU00276"/>
    </source>
</evidence>
<gene>
    <name evidence="15" type="ORF">AND_009838</name>
</gene>
<dbReference type="SUPFAM" id="SSF57552">
    <property type="entry name" value="Blood coagulation inhibitor (disintegrin)"/>
    <property type="match status" value="1"/>
</dbReference>
<dbReference type="PANTHER" id="PTHR11905">
    <property type="entry name" value="ADAM A DISINTEGRIN AND METALLOPROTEASE DOMAIN"/>
    <property type="match status" value="1"/>
</dbReference>
<dbReference type="InterPro" id="IPR034027">
    <property type="entry name" value="Reprolysin_adamalysin"/>
</dbReference>
<keyword evidence="17" id="KW-1185">Reference proteome</keyword>
<sequence length="1116" mass="121216">MVLAVMQTTRHTPAMQRSSRSHGVSGVLLAVGHLVLLLVVLPYQPVIVTAVINTQRTVGLRSLEAGNGDNPLGTIDGLQWNDNFELQGEIWPTMHCHRTKRELPSSVVMSSGSASDTDKLAADRRRQHHRDRLLIRYDMDGTTMTLDLRLSENIIAQQFKLVRQSAEGEDIVLQNDDDDDDDDGGRPQEVELCQYGGTVPEMPGSRVALSTCDGRIEGVIYGTNETYLIQYNNATHLLYRRRRRSVHHAALEEMDSIPTRHPSTTTGKEKFAFSTGYRENAESLFVELAMVVDRSTFLKFSSNEQRIHRHCLSVVNVLNELYRPLNIYIVLVGVEVWNQRDRIELSRDSKQTLANFLAYRRDTLLRTLPNDNAQLLTAVRFPNNVVGKAELGSMCSSTGSGGIAVVEHFDVAPLATTIAHELGHNFNIDHDTVEECGGEAACPGPGPCIMAPKLIDSADVPSVWSKCSLADLKESLEHGLGACLRNKPTRQQVRAECGNGLLEPGEQCDCGRPGQCNNACCDPSTCRLRGNATCATGACCDLGTCQPRMAGTECRRAVGECDLAEYCDGQSELCPADVYLRDTSPCAGGHAYCYRGQCNSRDRQCQLLWGPTGRSGPNECYQANVNGTVFGNCGTDLLANRSVPCPGHDVQCGLLHCTHQNEKLEYGKEAYAQRTTTRYSSWGPRGTTRHVTCNTAIVDFGPDVRNPGLVPDGAECGKGKMCHGQRCVAISALRELDIGEECPGGCGGHGVCNSEGHCHCEPGFAPPFCDQPGAGGSIDSGPIGRTPTVSHEALVQGLIIGGTIGGMLIVSVLVFVLARNFLMAQVRLALKRFRERKYGHIVPPASPTGLSAPPAIYPTTLDGKRPLASGRLAPPAPPPPPPPPPMPSTALLLVAASSTVTSPADPQAQSQSFINVNISKNGKITIENKRINSPFLHQQHVLDTQEAFRMKLQERSYSVESNVSSERPLVTAELHSSTPDVAHSPVEQPGYGTVLHELKQTDRINTFHSNRSKSDERPTGARQLPKLPRQHTFGDFDTIERLPEEEQQPQPKKGPLPTKPIAIPRPSPRVAVSPGHANRLLPTVPTTNAVGGRPVMGTNVAALKAKLNLAEIATKR</sequence>
<evidence type="ECO:0000313" key="16">
    <source>
        <dbReference type="EnsemblMetazoa" id="ADAC009838-PA"/>
    </source>
</evidence>
<feature type="compositionally biased region" description="Pro residues" evidence="10">
    <location>
        <begin position="874"/>
        <end position="887"/>
    </location>
</feature>
<feature type="disulfide bond" evidence="8">
    <location>
        <begin position="760"/>
        <end position="769"/>
    </location>
</feature>
<evidence type="ECO:0000256" key="4">
    <source>
        <dbReference type="ARBA" id="ARBA00023049"/>
    </source>
</evidence>
<feature type="domain" description="Peptidase M12B" evidence="14">
    <location>
        <begin position="284"/>
        <end position="488"/>
    </location>
</feature>
<dbReference type="InterPro" id="IPR006586">
    <property type="entry name" value="ADAM_Cys-rich"/>
</dbReference>
<feature type="transmembrane region" description="Helical" evidence="11">
    <location>
        <begin position="798"/>
        <end position="822"/>
    </location>
</feature>
<dbReference type="CDD" id="cd04269">
    <property type="entry name" value="ZnMc_adamalysin_II_like"/>
    <property type="match status" value="1"/>
</dbReference>
<keyword evidence="3 11" id="KW-1133">Transmembrane helix</keyword>
<dbReference type="InterPro" id="IPR001590">
    <property type="entry name" value="Peptidase_M12B"/>
</dbReference>
<dbReference type="VEuPathDB" id="VectorBase:ADAC009838"/>
<evidence type="ECO:0000259" key="13">
    <source>
        <dbReference type="PROSITE" id="PS50214"/>
    </source>
</evidence>
<evidence type="ECO:0000259" key="12">
    <source>
        <dbReference type="PROSITE" id="PS50026"/>
    </source>
</evidence>
<dbReference type="InterPro" id="IPR000742">
    <property type="entry name" value="EGF"/>
</dbReference>
<dbReference type="GO" id="GO:0016020">
    <property type="term" value="C:membrane"/>
    <property type="evidence" value="ECO:0007669"/>
    <property type="project" value="UniProtKB-SubCell"/>
</dbReference>
<protein>
    <submittedName>
        <fullName evidence="15">Adam</fullName>
    </submittedName>
</protein>
<feature type="binding site" evidence="9">
    <location>
        <position position="424"/>
    </location>
    <ligand>
        <name>Zn(2+)</name>
        <dbReference type="ChEBI" id="CHEBI:29105"/>
        <note>catalytic</note>
    </ligand>
</feature>
<dbReference type="GO" id="GO:0004222">
    <property type="term" value="F:metalloendopeptidase activity"/>
    <property type="evidence" value="ECO:0007669"/>
    <property type="project" value="InterPro"/>
</dbReference>
<feature type="compositionally biased region" description="Basic and acidic residues" evidence="10">
    <location>
        <begin position="1032"/>
        <end position="1044"/>
    </location>
</feature>
<dbReference type="GO" id="GO:0046872">
    <property type="term" value="F:metal ion binding"/>
    <property type="evidence" value="ECO:0007669"/>
    <property type="project" value="UniProtKB-KW"/>
</dbReference>
<evidence type="ECO:0000256" key="2">
    <source>
        <dbReference type="ARBA" id="ARBA00022692"/>
    </source>
</evidence>
<dbReference type="Gene3D" id="3.40.390.10">
    <property type="entry name" value="Collagenase (Catalytic Domain)"/>
    <property type="match status" value="1"/>
</dbReference>
<keyword evidence="6 8" id="KW-1015">Disulfide bond</keyword>
<dbReference type="Pfam" id="PF00200">
    <property type="entry name" value="Disintegrin"/>
    <property type="match status" value="1"/>
</dbReference>
<evidence type="ECO:0000256" key="1">
    <source>
        <dbReference type="ARBA" id="ARBA00004167"/>
    </source>
</evidence>
<keyword evidence="9" id="KW-0862">Zinc</keyword>
<dbReference type="AlphaFoldDB" id="W5J6P7"/>
<feature type="disulfide bond" evidence="8">
    <location>
        <begin position="742"/>
        <end position="752"/>
    </location>
</feature>
<feature type="region of interest" description="Disordered" evidence="10">
    <location>
        <begin position="852"/>
        <end position="889"/>
    </location>
</feature>
<feature type="disulfide bond" evidence="7">
    <location>
        <begin position="554"/>
        <end position="574"/>
    </location>
</feature>
<keyword evidence="4" id="KW-0645">Protease</keyword>
<dbReference type="Proteomes" id="UP000000673">
    <property type="component" value="Unassembled WGS sequence"/>
</dbReference>
<keyword evidence="5 11" id="KW-0472">Membrane</keyword>
<keyword evidence="8" id="KW-0245">EGF-like domain</keyword>
<dbReference type="FunFam" id="3.40.390.10:FF:000002">
    <property type="entry name" value="Disintegrin and metalloproteinase domain-containing protein 22"/>
    <property type="match status" value="1"/>
</dbReference>
<feature type="domain" description="EGF-like" evidence="12">
    <location>
        <begin position="738"/>
        <end position="770"/>
    </location>
</feature>
<dbReference type="GO" id="GO:0006509">
    <property type="term" value="P:membrane protein ectodomain proteolysis"/>
    <property type="evidence" value="ECO:0007669"/>
    <property type="project" value="TreeGrafter"/>
</dbReference>
<feature type="active site" evidence="9">
    <location>
        <position position="421"/>
    </location>
</feature>
<evidence type="ECO:0000256" key="5">
    <source>
        <dbReference type="ARBA" id="ARBA00023136"/>
    </source>
</evidence>
<comment type="caution">
    <text evidence="8">Lacks conserved residue(s) required for the propagation of feature annotation.</text>
</comment>
<feature type="binding site" evidence="9">
    <location>
        <position position="420"/>
    </location>
    <ligand>
        <name>Zn(2+)</name>
        <dbReference type="ChEBI" id="CHEBI:29105"/>
        <note>catalytic</note>
    </ligand>
</feature>
<dbReference type="InterPro" id="IPR036436">
    <property type="entry name" value="Disintegrin_dom_sf"/>
</dbReference>
<feature type="compositionally biased region" description="Low complexity" evidence="10">
    <location>
        <begin position="105"/>
        <end position="115"/>
    </location>
</feature>
<dbReference type="OMA" id="RERKYGH"/>
<dbReference type="STRING" id="43151.W5J6P7"/>
<feature type="transmembrane region" description="Helical" evidence="11">
    <location>
        <begin position="21"/>
        <end position="43"/>
    </location>
</feature>
<dbReference type="InterPro" id="IPR024079">
    <property type="entry name" value="MetalloPept_cat_dom_sf"/>
</dbReference>